<gene>
    <name evidence="1" type="ORF">E2F50_17430</name>
</gene>
<sequence>MTKLTLWTRSFHPQENFGAGGLFFHGDNRDFSSDIRATARIKHMVEIYLTQAKIVSGRPISDPSSNKLIGTYEDYRDPRKQPTAIVNGQIDPYRIDGDQHCQVLLSYRGQNFAMPGSNTDIGRRFYSGVVPDLDVTNSLDIHIDRSSKKMSFTCRMVGDGFPNAESFLLDDSSEALFLAAHRRIGSATGQLAGNRRIAMASSSGKVNFSSDKFGSPLEAYYALDYATNVGGPIDLFAESGRKPTDRAGWNQMHTKHDAKGGRVRRWWLDNDVVWVRGRQGSSMP</sequence>
<evidence type="ECO:0000313" key="1">
    <source>
        <dbReference type="EMBL" id="TDK32125.1"/>
    </source>
</evidence>
<organism evidence="1 2">
    <name type="scientific">Rhizobium deserti</name>
    <dbReference type="NCBI Taxonomy" id="2547961"/>
    <lineage>
        <taxon>Bacteria</taxon>
        <taxon>Pseudomonadati</taxon>
        <taxon>Pseudomonadota</taxon>
        <taxon>Alphaproteobacteria</taxon>
        <taxon>Hyphomicrobiales</taxon>
        <taxon>Rhizobiaceae</taxon>
        <taxon>Rhizobium/Agrobacterium group</taxon>
        <taxon>Rhizobium</taxon>
    </lineage>
</organism>
<protein>
    <submittedName>
        <fullName evidence="1">Uncharacterized protein</fullName>
    </submittedName>
</protein>
<dbReference type="RefSeq" id="WP_133317465.1">
    <property type="nucleotide sequence ID" value="NZ_SMTL01000005.1"/>
</dbReference>
<accession>A0A4R5UAS4</accession>
<reference evidence="1 2" key="1">
    <citation type="submission" date="2019-03" db="EMBL/GenBank/DDBJ databases">
        <title>Rhizobium sp. nov., an bacterium isolated from biocrust in Mu Us Desert.</title>
        <authorList>
            <person name="Lixiong L."/>
        </authorList>
    </citation>
    <scope>NUCLEOTIDE SEQUENCE [LARGE SCALE GENOMIC DNA]</scope>
    <source>
        <strain evidence="1 2">SPY-1</strain>
    </source>
</reference>
<dbReference type="AlphaFoldDB" id="A0A4R5UAS4"/>
<evidence type="ECO:0000313" key="2">
    <source>
        <dbReference type="Proteomes" id="UP000295238"/>
    </source>
</evidence>
<dbReference type="OrthoDB" id="8368570at2"/>
<dbReference type="Proteomes" id="UP000295238">
    <property type="component" value="Unassembled WGS sequence"/>
</dbReference>
<dbReference type="EMBL" id="SMTL01000005">
    <property type="protein sequence ID" value="TDK32125.1"/>
    <property type="molecule type" value="Genomic_DNA"/>
</dbReference>
<comment type="caution">
    <text evidence="1">The sequence shown here is derived from an EMBL/GenBank/DDBJ whole genome shotgun (WGS) entry which is preliminary data.</text>
</comment>
<name>A0A4R5UAS4_9HYPH</name>
<keyword evidence="2" id="KW-1185">Reference proteome</keyword>
<proteinExistence type="predicted"/>